<dbReference type="AlphaFoldDB" id="A0A6A7BT48"/>
<evidence type="ECO:0000313" key="3">
    <source>
        <dbReference type="Proteomes" id="UP000799421"/>
    </source>
</evidence>
<accession>A0A6A7BT48</accession>
<keyword evidence="1" id="KW-0472">Membrane</keyword>
<reference evidence="2" key="1">
    <citation type="journal article" date="2020" name="Stud. Mycol.">
        <title>101 Dothideomycetes genomes: a test case for predicting lifestyles and emergence of pathogens.</title>
        <authorList>
            <person name="Haridas S."/>
            <person name="Albert R."/>
            <person name="Binder M."/>
            <person name="Bloem J."/>
            <person name="Labutti K."/>
            <person name="Salamov A."/>
            <person name="Andreopoulos B."/>
            <person name="Baker S."/>
            <person name="Barry K."/>
            <person name="Bills G."/>
            <person name="Bluhm B."/>
            <person name="Cannon C."/>
            <person name="Castanera R."/>
            <person name="Culley D."/>
            <person name="Daum C."/>
            <person name="Ezra D."/>
            <person name="Gonzalez J."/>
            <person name="Henrissat B."/>
            <person name="Kuo A."/>
            <person name="Liang C."/>
            <person name="Lipzen A."/>
            <person name="Lutzoni F."/>
            <person name="Magnuson J."/>
            <person name="Mondo S."/>
            <person name="Nolan M."/>
            <person name="Ohm R."/>
            <person name="Pangilinan J."/>
            <person name="Park H.-J."/>
            <person name="Ramirez L."/>
            <person name="Alfaro M."/>
            <person name="Sun H."/>
            <person name="Tritt A."/>
            <person name="Yoshinaga Y."/>
            <person name="Zwiers L.-H."/>
            <person name="Turgeon B."/>
            <person name="Goodwin S."/>
            <person name="Spatafora J."/>
            <person name="Crous P."/>
            <person name="Grigoriev I."/>
        </authorList>
    </citation>
    <scope>NUCLEOTIDE SEQUENCE</scope>
    <source>
        <strain evidence="2">CBS 480.64</strain>
    </source>
</reference>
<protein>
    <submittedName>
        <fullName evidence="2">Uncharacterized protein</fullName>
    </submittedName>
</protein>
<keyword evidence="3" id="KW-1185">Reference proteome</keyword>
<keyword evidence="1" id="KW-1133">Transmembrane helix</keyword>
<dbReference type="Proteomes" id="UP000799421">
    <property type="component" value="Unassembled WGS sequence"/>
</dbReference>
<evidence type="ECO:0000256" key="1">
    <source>
        <dbReference type="SAM" id="Phobius"/>
    </source>
</evidence>
<organism evidence="2 3">
    <name type="scientific">Piedraia hortae CBS 480.64</name>
    <dbReference type="NCBI Taxonomy" id="1314780"/>
    <lineage>
        <taxon>Eukaryota</taxon>
        <taxon>Fungi</taxon>
        <taxon>Dikarya</taxon>
        <taxon>Ascomycota</taxon>
        <taxon>Pezizomycotina</taxon>
        <taxon>Dothideomycetes</taxon>
        <taxon>Dothideomycetidae</taxon>
        <taxon>Capnodiales</taxon>
        <taxon>Piedraiaceae</taxon>
        <taxon>Piedraia</taxon>
    </lineage>
</organism>
<proteinExistence type="predicted"/>
<name>A0A6A7BT48_9PEZI</name>
<feature type="transmembrane region" description="Helical" evidence="1">
    <location>
        <begin position="12"/>
        <end position="32"/>
    </location>
</feature>
<dbReference type="EMBL" id="MU006010">
    <property type="protein sequence ID" value="KAF2858390.1"/>
    <property type="molecule type" value="Genomic_DNA"/>
</dbReference>
<evidence type="ECO:0000313" key="2">
    <source>
        <dbReference type="EMBL" id="KAF2858390.1"/>
    </source>
</evidence>
<gene>
    <name evidence="2" type="ORF">K470DRAFT_272435</name>
</gene>
<sequence>MLRNLTSPTAAAGLGVTGFVGLVGLVAATTRLERTNVPLLGKAVGTAEVAVKVAKDKLPSNYFRVTFGDWAWTNSKRN</sequence>
<keyword evidence="1" id="KW-0812">Transmembrane</keyword>